<sequence length="158" mass="16534">MARGVYTVSFDQQTIAAASGDYDLFELVPADDKPIEIVAITLGNKSEVGDAQDEMLAISIVRGNTTSSNGTTTTPQLLDPSDGAASFGAETVGATVATAGTSVTLLSDTFNVRAGWNLVLPEAMRPKVSQANTAMYVRLTTAVADDLTLSGTCWVREL</sequence>
<protein>
    <submittedName>
        <fullName evidence="1">Uncharacterized protein</fullName>
    </submittedName>
</protein>
<organism evidence="1 2">
    <name type="scientific">Kibdelosporangium aridum</name>
    <dbReference type="NCBI Taxonomy" id="2030"/>
    <lineage>
        <taxon>Bacteria</taxon>
        <taxon>Bacillati</taxon>
        <taxon>Actinomycetota</taxon>
        <taxon>Actinomycetes</taxon>
        <taxon>Pseudonocardiales</taxon>
        <taxon>Pseudonocardiaceae</taxon>
        <taxon>Kibdelosporangium</taxon>
    </lineage>
</organism>
<dbReference type="RefSeq" id="WP_037253776.1">
    <property type="nucleotide sequence ID" value="NZ_QHKI01000056.1"/>
</dbReference>
<dbReference type="EMBL" id="QHKI01000056">
    <property type="protein sequence ID" value="RSM73436.1"/>
    <property type="molecule type" value="Genomic_DNA"/>
</dbReference>
<accession>A0A428YUQ2</accession>
<evidence type="ECO:0000313" key="1">
    <source>
        <dbReference type="EMBL" id="RSM73436.1"/>
    </source>
</evidence>
<dbReference type="OrthoDB" id="9928618at2"/>
<comment type="caution">
    <text evidence="1">The sequence shown here is derived from an EMBL/GenBank/DDBJ whole genome shotgun (WGS) entry which is preliminary data.</text>
</comment>
<dbReference type="Proteomes" id="UP000287547">
    <property type="component" value="Unassembled WGS sequence"/>
</dbReference>
<reference evidence="1 2" key="1">
    <citation type="submission" date="2018-05" db="EMBL/GenBank/DDBJ databases">
        <title>Evolution of GPA BGCs.</title>
        <authorList>
            <person name="Waglechner N."/>
            <person name="Wright G.D."/>
        </authorList>
    </citation>
    <scope>NUCLEOTIDE SEQUENCE [LARGE SCALE GENOMIC DNA]</scope>
    <source>
        <strain evidence="1 2">A82846</strain>
    </source>
</reference>
<gene>
    <name evidence="1" type="ORF">DMH04_41225</name>
</gene>
<name>A0A428YUQ2_KIBAR</name>
<evidence type="ECO:0000313" key="2">
    <source>
        <dbReference type="Proteomes" id="UP000287547"/>
    </source>
</evidence>
<dbReference type="AlphaFoldDB" id="A0A428YUQ2"/>
<proteinExistence type="predicted"/>